<evidence type="ECO:0000259" key="1">
    <source>
        <dbReference type="Pfam" id="PF00294"/>
    </source>
</evidence>
<dbReference type="OrthoDB" id="26487at2759"/>
<evidence type="ECO:0000313" key="3">
    <source>
        <dbReference type="Proteomes" id="UP000693970"/>
    </source>
</evidence>
<feature type="domain" description="Carbohydrate kinase PfkB" evidence="1">
    <location>
        <begin position="29"/>
        <end position="311"/>
    </location>
</feature>
<dbReference type="EMBL" id="JAGRRH010000015">
    <property type="protein sequence ID" value="KAG7356651.1"/>
    <property type="molecule type" value="Genomic_DNA"/>
</dbReference>
<protein>
    <submittedName>
        <fullName evidence="2">1-phosphofructokinase</fullName>
    </submittedName>
</protein>
<proteinExistence type="predicted"/>
<keyword evidence="3" id="KW-1185">Reference proteome</keyword>
<dbReference type="PANTHER" id="PTHR46566:SF2">
    <property type="entry name" value="ATP-DEPENDENT 6-PHOSPHOFRUCTOKINASE ISOZYME 2"/>
    <property type="match status" value="1"/>
</dbReference>
<dbReference type="Pfam" id="PF00294">
    <property type="entry name" value="PfkB"/>
    <property type="match status" value="1"/>
</dbReference>
<evidence type="ECO:0000313" key="2">
    <source>
        <dbReference type="EMBL" id="KAG7356651.1"/>
    </source>
</evidence>
<dbReference type="AlphaFoldDB" id="A0A9K3PRF9"/>
<accession>A0A9K3PRF9</accession>
<gene>
    <name evidence="2" type="ORF">IV203_001337</name>
</gene>
<sequence>MQPTEQPPMVVVGLNGALQKRFILPQGDNLIPGNVHRAAKVQDGVGGKGQDVAIALSCLSSTSPQQLVQFVGWGSAGDAVYDMLVDRLGASAMSLTVRSNTEMRTCTSIVAADDTTELVEPSGVIGESELQELYDKAGQVDNQARGVSIMGSMPPGCPSSTYATLYGQIAGPSTVCVVDSVAGIPELIAKAQQMRQNNSAGPIIFKVNAAELCKLASVSKSKSETGGVHLDELVEAIQKFDAKFSPNGALLGLAVTDGKHPAYFVSLVGETTFQLFRIQVPTLDTNKRTLYPIGAGDAVAAGTLAAWVNLVTDDSCETIPNACQKLLSDLAMTLSSDAKFLDSLDIAKVIASFSFGLVCGSASCLQEENSVLQVADVLRLLQQVQPPKLVLTESLTKIQKA</sequence>
<dbReference type="PANTHER" id="PTHR46566">
    <property type="entry name" value="1-PHOSPHOFRUCTOKINASE-RELATED"/>
    <property type="match status" value="1"/>
</dbReference>
<dbReference type="InterPro" id="IPR011611">
    <property type="entry name" value="PfkB_dom"/>
</dbReference>
<organism evidence="2 3">
    <name type="scientific">Nitzschia inconspicua</name>
    <dbReference type="NCBI Taxonomy" id="303405"/>
    <lineage>
        <taxon>Eukaryota</taxon>
        <taxon>Sar</taxon>
        <taxon>Stramenopiles</taxon>
        <taxon>Ochrophyta</taxon>
        <taxon>Bacillariophyta</taxon>
        <taxon>Bacillariophyceae</taxon>
        <taxon>Bacillariophycidae</taxon>
        <taxon>Bacillariales</taxon>
        <taxon>Bacillariaceae</taxon>
        <taxon>Nitzschia</taxon>
    </lineage>
</organism>
<reference evidence="2" key="1">
    <citation type="journal article" date="2021" name="Sci. Rep.">
        <title>Diploid genomic architecture of Nitzschia inconspicua, an elite biomass production diatom.</title>
        <authorList>
            <person name="Oliver A."/>
            <person name="Podell S."/>
            <person name="Pinowska A."/>
            <person name="Traller J.C."/>
            <person name="Smith S.R."/>
            <person name="McClure R."/>
            <person name="Beliaev A."/>
            <person name="Bohutskyi P."/>
            <person name="Hill E.A."/>
            <person name="Rabines A."/>
            <person name="Zheng H."/>
            <person name="Allen L.Z."/>
            <person name="Kuo A."/>
            <person name="Grigoriev I.V."/>
            <person name="Allen A.E."/>
            <person name="Hazlebeck D."/>
            <person name="Allen E.E."/>
        </authorList>
    </citation>
    <scope>NUCLEOTIDE SEQUENCE</scope>
    <source>
        <strain evidence="2">Hildebrandi</strain>
    </source>
</reference>
<reference evidence="2" key="2">
    <citation type="submission" date="2021-04" db="EMBL/GenBank/DDBJ databases">
        <authorList>
            <person name="Podell S."/>
        </authorList>
    </citation>
    <scope>NUCLEOTIDE SEQUENCE</scope>
    <source>
        <strain evidence="2">Hildebrandi</strain>
    </source>
</reference>
<name>A0A9K3PRF9_9STRA</name>
<dbReference type="Proteomes" id="UP000693970">
    <property type="component" value="Unassembled WGS sequence"/>
</dbReference>
<comment type="caution">
    <text evidence="2">The sequence shown here is derived from an EMBL/GenBank/DDBJ whole genome shotgun (WGS) entry which is preliminary data.</text>
</comment>